<dbReference type="AlphaFoldDB" id="A0A3S8ZRF6"/>
<dbReference type="InterPro" id="IPR006660">
    <property type="entry name" value="Arsenate_reductase-like"/>
</dbReference>
<sequence>MKLFGISNCDTVKKAKAWLGEQSYDFEWHDYKKSGISASQLEQWIAQVSWETLINRQGTTWRKLDDATKASIDNKEAAIALMVMQTSIIKRPVLENNGTITVGFKPEVYASLFRD</sequence>
<dbReference type="KEGG" id="iod:EJO50_05600"/>
<gene>
    <name evidence="3" type="ORF">EJO50_05600</name>
</gene>
<dbReference type="RefSeq" id="WP_125972264.1">
    <property type="nucleotide sequence ID" value="NZ_CP034433.1"/>
</dbReference>
<evidence type="ECO:0000313" key="4">
    <source>
        <dbReference type="Proteomes" id="UP000282438"/>
    </source>
</evidence>
<protein>
    <submittedName>
        <fullName evidence="3">ArsC family reductase</fullName>
    </submittedName>
</protein>
<proteinExistence type="inferred from homology"/>
<dbReference type="Gene3D" id="3.40.30.10">
    <property type="entry name" value="Glutaredoxin"/>
    <property type="match status" value="1"/>
</dbReference>
<keyword evidence="4" id="KW-1185">Reference proteome</keyword>
<dbReference type="SUPFAM" id="SSF52833">
    <property type="entry name" value="Thioredoxin-like"/>
    <property type="match status" value="1"/>
</dbReference>
<dbReference type="CDD" id="cd03035">
    <property type="entry name" value="ArsC_Yffb"/>
    <property type="match status" value="1"/>
</dbReference>
<dbReference type="EMBL" id="CP034433">
    <property type="protein sequence ID" value="AZN36001.1"/>
    <property type="molecule type" value="Genomic_DNA"/>
</dbReference>
<evidence type="ECO:0000256" key="2">
    <source>
        <dbReference type="PROSITE-ProRule" id="PRU01282"/>
    </source>
</evidence>
<comment type="similarity">
    <text evidence="1 2">Belongs to the ArsC family.</text>
</comment>
<dbReference type="InterPro" id="IPR036249">
    <property type="entry name" value="Thioredoxin-like_sf"/>
</dbReference>
<evidence type="ECO:0000256" key="1">
    <source>
        <dbReference type="ARBA" id="ARBA00007198"/>
    </source>
</evidence>
<name>A0A3S8ZRF6_9NEIS</name>
<dbReference type="PANTHER" id="PTHR30041:SF8">
    <property type="entry name" value="PROTEIN YFFB"/>
    <property type="match status" value="1"/>
</dbReference>
<dbReference type="PANTHER" id="PTHR30041">
    <property type="entry name" value="ARSENATE REDUCTASE"/>
    <property type="match status" value="1"/>
</dbReference>
<evidence type="ECO:0000313" key="3">
    <source>
        <dbReference type="EMBL" id="AZN36001.1"/>
    </source>
</evidence>
<dbReference type="OrthoDB" id="9803749at2"/>
<reference evidence="3 4" key="1">
    <citation type="submission" date="2018-12" db="EMBL/GenBank/DDBJ databases">
        <title>Complete genome sequence of Iodobacter sp. H11R3.</title>
        <authorList>
            <person name="Bae J.-W."/>
        </authorList>
    </citation>
    <scope>NUCLEOTIDE SEQUENCE [LARGE SCALE GENOMIC DNA]</scope>
    <source>
        <strain evidence="3 4">H11R3</strain>
    </source>
</reference>
<organism evidence="3 4">
    <name type="scientific">Iodobacter ciconiae</name>
    <dbReference type="NCBI Taxonomy" id="2496266"/>
    <lineage>
        <taxon>Bacteria</taxon>
        <taxon>Pseudomonadati</taxon>
        <taxon>Pseudomonadota</taxon>
        <taxon>Betaproteobacteria</taxon>
        <taxon>Neisseriales</taxon>
        <taxon>Chitinibacteraceae</taxon>
        <taxon>Iodobacter</taxon>
    </lineage>
</organism>
<dbReference type="Pfam" id="PF03960">
    <property type="entry name" value="ArsC"/>
    <property type="match status" value="1"/>
</dbReference>
<dbReference type="NCBIfam" id="TIGR01617">
    <property type="entry name" value="arsC_related"/>
    <property type="match status" value="1"/>
</dbReference>
<accession>A0A3S8ZRF6</accession>
<dbReference type="NCBIfam" id="NF008107">
    <property type="entry name" value="PRK10853.1"/>
    <property type="match status" value="1"/>
</dbReference>
<dbReference type="InterPro" id="IPR006504">
    <property type="entry name" value="Tscrpt_reg_Spx/MgsR"/>
</dbReference>
<dbReference type="PROSITE" id="PS51353">
    <property type="entry name" value="ARSC"/>
    <property type="match status" value="1"/>
</dbReference>
<dbReference type="Proteomes" id="UP000282438">
    <property type="component" value="Chromosome"/>
</dbReference>